<dbReference type="UniPathway" id="UPA00068">
    <property type="reaction ID" value="UER00109"/>
</dbReference>
<feature type="modified residue" description="N6-(pyridoxal phosphate)lysine" evidence="5">
    <location>
        <position position="251"/>
    </location>
</feature>
<dbReference type="GO" id="GO:0042802">
    <property type="term" value="F:identical protein binding"/>
    <property type="evidence" value="ECO:0007669"/>
    <property type="project" value="TreeGrafter"/>
</dbReference>
<dbReference type="PROSITE" id="PS00600">
    <property type="entry name" value="AA_TRANSFER_CLASS_3"/>
    <property type="match status" value="1"/>
</dbReference>
<name>A0A1M4UBR6_9FIRM</name>
<dbReference type="HAMAP" id="MF_01107">
    <property type="entry name" value="ArgD_aminotrans_3"/>
    <property type="match status" value="1"/>
</dbReference>
<dbReference type="InterPro" id="IPR005814">
    <property type="entry name" value="Aminotrans_3"/>
</dbReference>
<evidence type="ECO:0000256" key="1">
    <source>
        <dbReference type="ARBA" id="ARBA00022576"/>
    </source>
</evidence>
<comment type="pathway">
    <text evidence="5">Amino-acid biosynthesis; L-arginine biosynthesis; N(2)-acetyl-L-ornithine from L-glutamate: step 4/4.</text>
</comment>
<dbReference type="NCBIfam" id="NF002874">
    <property type="entry name" value="PRK03244.1"/>
    <property type="match status" value="1"/>
</dbReference>
<keyword evidence="3 5" id="KW-0808">Transferase</keyword>
<dbReference type="FunFam" id="3.40.640.10:FF:000004">
    <property type="entry name" value="Acetylornithine aminotransferase"/>
    <property type="match status" value="1"/>
</dbReference>
<evidence type="ECO:0000256" key="5">
    <source>
        <dbReference type="HAMAP-Rule" id="MF_01107"/>
    </source>
</evidence>
<comment type="cofactor">
    <cofactor evidence="5">
        <name>pyridoxal 5'-phosphate</name>
        <dbReference type="ChEBI" id="CHEBI:597326"/>
    </cofactor>
    <text evidence="5">Binds 1 pyridoxal phosphate per subunit.</text>
</comment>
<dbReference type="InterPro" id="IPR004636">
    <property type="entry name" value="AcOrn/SuccOrn_fam"/>
</dbReference>
<keyword evidence="7" id="KW-1185">Reference proteome</keyword>
<gene>
    <name evidence="5" type="primary">argD</name>
    <name evidence="6" type="ORF">SAMN02746064_00716</name>
</gene>
<dbReference type="Pfam" id="PF00202">
    <property type="entry name" value="Aminotran_3"/>
    <property type="match status" value="1"/>
</dbReference>
<keyword evidence="1 5" id="KW-0032">Aminotransferase</keyword>
<dbReference type="Proteomes" id="UP000184251">
    <property type="component" value="Unassembled WGS sequence"/>
</dbReference>
<dbReference type="PIRSF" id="PIRSF000521">
    <property type="entry name" value="Transaminase_4ab_Lys_Orn"/>
    <property type="match status" value="1"/>
</dbReference>
<dbReference type="NCBIfam" id="NF002325">
    <property type="entry name" value="PRK01278.1"/>
    <property type="match status" value="1"/>
</dbReference>
<reference evidence="6 7" key="1">
    <citation type="submission" date="2016-11" db="EMBL/GenBank/DDBJ databases">
        <authorList>
            <person name="Jaros S."/>
            <person name="Januszkiewicz K."/>
            <person name="Wedrychowicz H."/>
        </authorList>
    </citation>
    <scope>NUCLEOTIDE SEQUENCE [LARGE SCALE GENOMIC DNA]</scope>
    <source>
        <strain evidence="6 7">DSM 14828</strain>
    </source>
</reference>
<dbReference type="GO" id="GO:0005737">
    <property type="term" value="C:cytoplasm"/>
    <property type="evidence" value="ECO:0007669"/>
    <property type="project" value="UniProtKB-SubCell"/>
</dbReference>
<dbReference type="PANTHER" id="PTHR11986:SF79">
    <property type="entry name" value="ACETYLORNITHINE AMINOTRANSFERASE, MITOCHONDRIAL"/>
    <property type="match status" value="1"/>
</dbReference>
<dbReference type="STRING" id="1120975.SAMN02746064_00716"/>
<feature type="binding site" evidence="5">
    <location>
        <begin position="222"/>
        <end position="225"/>
    </location>
    <ligand>
        <name>pyridoxal 5'-phosphate</name>
        <dbReference type="ChEBI" id="CHEBI:597326"/>
    </ligand>
</feature>
<dbReference type="RefSeq" id="WP_073269711.1">
    <property type="nucleotide sequence ID" value="NZ_FQTU01000003.1"/>
</dbReference>
<dbReference type="GO" id="GO:0003992">
    <property type="term" value="F:N2-acetyl-L-ornithine:2-oxoglutarate 5-aminotransferase activity"/>
    <property type="evidence" value="ECO:0007669"/>
    <property type="project" value="UniProtKB-UniRule"/>
</dbReference>
<feature type="binding site" evidence="5">
    <location>
        <position position="137"/>
    </location>
    <ligand>
        <name>pyridoxal 5'-phosphate</name>
        <dbReference type="ChEBI" id="CHEBI:597326"/>
    </ligand>
</feature>
<evidence type="ECO:0000256" key="2">
    <source>
        <dbReference type="ARBA" id="ARBA00022605"/>
    </source>
</evidence>
<dbReference type="CDD" id="cd00610">
    <property type="entry name" value="OAT_like"/>
    <property type="match status" value="1"/>
</dbReference>
<protein>
    <recommendedName>
        <fullName evidence="5">Acetylornithine aminotransferase</fullName>
        <shortName evidence="5">ACOAT</shortName>
        <ecNumber evidence="5">2.6.1.11</ecNumber>
    </recommendedName>
</protein>
<dbReference type="GO" id="GO:0006526">
    <property type="term" value="P:L-arginine biosynthetic process"/>
    <property type="evidence" value="ECO:0007669"/>
    <property type="project" value="UniProtKB-UniRule"/>
</dbReference>
<proteinExistence type="inferred from homology"/>
<dbReference type="InterPro" id="IPR015422">
    <property type="entry name" value="PyrdxlP-dep_Trfase_small"/>
</dbReference>
<feature type="binding site" evidence="5">
    <location>
        <position position="140"/>
    </location>
    <ligand>
        <name>N(2)-acetyl-L-ornithine</name>
        <dbReference type="ChEBI" id="CHEBI:57805"/>
    </ligand>
</feature>
<organism evidence="6 7">
    <name type="scientific">Alkalibacter saccharofermentans DSM 14828</name>
    <dbReference type="NCBI Taxonomy" id="1120975"/>
    <lineage>
        <taxon>Bacteria</taxon>
        <taxon>Bacillati</taxon>
        <taxon>Bacillota</taxon>
        <taxon>Clostridia</taxon>
        <taxon>Eubacteriales</taxon>
        <taxon>Eubacteriaceae</taxon>
        <taxon>Alkalibacter</taxon>
    </lineage>
</organism>
<evidence type="ECO:0000313" key="7">
    <source>
        <dbReference type="Proteomes" id="UP000184251"/>
    </source>
</evidence>
<feature type="binding site" evidence="5">
    <location>
        <position position="280"/>
    </location>
    <ligand>
        <name>pyridoxal 5'-phosphate</name>
        <dbReference type="ChEBI" id="CHEBI:597326"/>
    </ligand>
</feature>
<comment type="similarity">
    <text evidence="5">Belongs to the class-III pyridoxal-phosphate-dependent aminotransferase family. ArgD subfamily.</text>
</comment>
<evidence type="ECO:0000256" key="3">
    <source>
        <dbReference type="ARBA" id="ARBA00022679"/>
    </source>
</evidence>
<dbReference type="InterPro" id="IPR049704">
    <property type="entry name" value="Aminotrans_3_PPA_site"/>
</dbReference>
<comment type="subunit">
    <text evidence="5">Homodimer.</text>
</comment>
<accession>A0A1M4UBR6</accession>
<keyword evidence="4 5" id="KW-0663">Pyridoxal phosphate</keyword>
<keyword evidence="5" id="KW-0963">Cytoplasm</keyword>
<sequence length="397" mass="43127">MENKTIDKAKKYIMSTYASFPLVFERGEGCYLFDDSGKKYLDFVSGIAVNALGYGHERFIEAVGEQLKKLTHISNLYYNEPAVKLAEKLSKYSGLDKVFFCNSGAEAVEAALKLSRVYCKKNKSKDAYKIVSMKNSFHGRTFGAISATGQLKYQKDLDPMMPQVDFAEFNDIEDLKSKISPETAAVIVEPIQGEGGINPAQVDYLKAVRKLCDDNNIILIFDEVQSGIGRTGDFFAYQKYGVVPDIVTCAKGLGGGIPMGAIIAKEEVAQAFTPGSHASTFGGNALSASAALVVVEELMENGLIENVKKQGAYLREKLENIKNEHPEIKEVKGAGLMMGVSLEGIAPVEVVKNAMEKGLLLVGAGSDVIRFVPPLTVGKKEIDEFIGIFTAALEDAK</sequence>
<dbReference type="GO" id="GO:0030170">
    <property type="term" value="F:pyridoxal phosphate binding"/>
    <property type="evidence" value="ECO:0007669"/>
    <property type="project" value="InterPro"/>
</dbReference>
<dbReference type="EMBL" id="FQTU01000003">
    <property type="protein sequence ID" value="SHE54301.1"/>
    <property type="molecule type" value="Genomic_DNA"/>
</dbReference>
<dbReference type="OrthoDB" id="9807885at2"/>
<comment type="catalytic activity">
    <reaction evidence="5">
        <text>N(2)-acetyl-L-ornithine + 2-oxoglutarate = N-acetyl-L-glutamate 5-semialdehyde + L-glutamate</text>
        <dbReference type="Rhea" id="RHEA:18049"/>
        <dbReference type="ChEBI" id="CHEBI:16810"/>
        <dbReference type="ChEBI" id="CHEBI:29123"/>
        <dbReference type="ChEBI" id="CHEBI:29985"/>
        <dbReference type="ChEBI" id="CHEBI:57805"/>
        <dbReference type="EC" id="2.6.1.11"/>
    </reaction>
</comment>
<keyword evidence="2 5" id="KW-0028">Amino-acid biosynthesis</keyword>
<comment type="subcellular location">
    <subcellularLocation>
        <location evidence="5">Cytoplasm</location>
    </subcellularLocation>
</comment>
<feature type="binding site" evidence="5">
    <location>
        <begin position="104"/>
        <end position="105"/>
    </location>
    <ligand>
        <name>pyridoxal 5'-phosphate</name>
        <dbReference type="ChEBI" id="CHEBI:597326"/>
    </ligand>
</feature>
<comment type="miscellaneous">
    <text evidence="5">May also have succinyldiaminopimelate aminotransferase activity, thus carrying out the corresponding step in lysine biosynthesis.</text>
</comment>
<dbReference type="NCBIfam" id="TIGR00707">
    <property type="entry name" value="argD"/>
    <property type="match status" value="1"/>
</dbReference>
<dbReference type="AlphaFoldDB" id="A0A1M4UBR6"/>
<dbReference type="InterPro" id="IPR015424">
    <property type="entry name" value="PyrdxlP-dep_Trfase"/>
</dbReference>
<dbReference type="Gene3D" id="3.90.1150.10">
    <property type="entry name" value="Aspartate Aminotransferase, domain 1"/>
    <property type="match status" value="1"/>
</dbReference>
<dbReference type="InterPro" id="IPR050103">
    <property type="entry name" value="Class-III_PLP-dep_AT"/>
</dbReference>
<evidence type="ECO:0000313" key="6">
    <source>
        <dbReference type="EMBL" id="SHE54301.1"/>
    </source>
</evidence>
<dbReference type="SUPFAM" id="SSF53383">
    <property type="entry name" value="PLP-dependent transferases"/>
    <property type="match status" value="1"/>
</dbReference>
<dbReference type="InterPro" id="IPR015421">
    <property type="entry name" value="PyrdxlP-dep_Trfase_major"/>
</dbReference>
<evidence type="ECO:0000256" key="4">
    <source>
        <dbReference type="ARBA" id="ARBA00022898"/>
    </source>
</evidence>
<keyword evidence="5" id="KW-0055">Arginine biosynthesis</keyword>
<dbReference type="PANTHER" id="PTHR11986">
    <property type="entry name" value="AMINOTRANSFERASE CLASS III"/>
    <property type="match status" value="1"/>
</dbReference>
<dbReference type="EC" id="2.6.1.11" evidence="5"/>
<dbReference type="Gene3D" id="3.40.640.10">
    <property type="entry name" value="Type I PLP-dependent aspartate aminotransferase-like (Major domain)"/>
    <property type="match status" value="1"/>
</dbReference>
<feature type="binding site" evidence="5">
    <location>
        <position position="279"/>
    </location>
    <ligand>
        <name>N(2)-acetyl-L-ornithine</name>
        <dbReference type="ChEBI" id="CHEBI:57805"/>
    </ligand>
</feature>